<dbReference type="SUPFAM" id="SSF52738">
    <property type="entry name" value="Methylesterase CheB, C-terminal domain"/>
    <property type="match status" value="1"/>
</dbReference>
<organism evidence="9 10">
    <name type="scientific">Sphingomonas metalli</name>
    <dbReference type="NCBI Taxonomy" id="1779358"/>
    <lineage>
        <taxon>Bacteria</taxon>
        <taxon>Pseudomonadati</taxon>
        <taxon>Pseudomonadota</taxon>
        <taxon>Alphaproteobacteria</taxon>
        <taxon>Sphingomonadales</taxon>
        <taxon>Sphingomonadaceae</taxon>
        <taxon>Sphingomonas</taxon>
    </lineage>
</organism>
<dbReference type="InterPro" id="IPR000673">
    <property type="entry name" value="Sig_transdc_resp-reg_Me-estase"/>
</dbReference>
<dbReference type="PIRSF" id="PIRSF000876">
    <property type="entry name" value="RR_chemtxs_CheB"/>
    <property type="match status" value="1"/>
</dbReference>
<dbReference type="GO" id="GO:0005737">
    <property type="term" value="C:cytoplasm"/>
    <property type="evidence" value="ECO:0007669"/>
    <property type="project" value="InterPro"/>
</dbReference>
<evidence type="ECO:0000256" key="6">
    <source>
        <dbReference type="PROSITE-ProRule" id="PRU00169"/>
    </source>
</evidence>
<dbReference type="PANTHER" id="PTHR42872">
    <property type="entry name" value="PROTEIN-GLUTAMATE METHYLESTERASE/PROTEIN-GLUTAMINE GLUTAMINASE"/>
    <property type="match status" value="1"/>
</dbReference>
<proteinExistence type="predicted"/>
<evidence type="ECO:0000256" key="2">
    <source>
        <dbReference type="ARBA" id="ARBA00022801"/>
    </source>
</evidence>
<dbReference type="InterPro" id="IPR001789">
    <property type="entry name" value="Sig_transdc_resp-reg_receiver"/>
</dbReference>
<dbReference type="InterPro" id="IPR035909">
    <property type="entry name" value="CheB_C"/>
</dbReference>
<keyword evidence="2 5" id="KW-0378">Hydrolase</keyword>
<keyword evidence="10" id="KW-1185">Reference proteome</keyword>
<feature type="active site" evidence="5">
    <location>
        <position position="301"/>
    </location>
</feature>
<accession>A0A916T7Q0</accession>
<dbReference type="InterPro" id="IPR008248">
    <property type="entry name" value="CheB-like"/>
</dbReference>
<dbReference type="SMART" id="SM00448">
    <property type="entry name" value="REC"/>
    <property type="match status" value="1"/>
</dbReference>
<evidence type="ECO:0000313" key="10">
    <source>
        <dbReference type="Proteomes" id="UP000623067"/>
    </source>
</evidence>
<keyword evidence="6" id="KW-0597">Phosphoprotein</keyword>
<evidence type="ECO:0000313" key="9">
    <source>
        <dbReference type="EMBL" id="GGB34827.1"/>
    </source>
</evidence>
<dbReference type="Pfam" id="PF01339">
    <property type="entry name" value="CheB_methylest"/>
    <property type="match status" value="1"/>
</dbReference>
<reference evidence="9" key="1">
    <citation type="journal article" date="2014" name="Int. J. Syst. Evol. Microbiol.">
        <title>Complete genome sequence of Corynebacterium casei LMG S-19264T (=DSM 44701T), isolated from a smear-ripened cheese.</title>
        <authorList>
            <consortium name="US DOE Joint Genome Institute (JGI-PGF)"/>
            <person name="Walter F."/>
            <person name="Albersmeier A."/>
            <person name="Kalinowski J."/>
            <person name="Ruckert C."/>
        </authorList>
    </citation>
    <scope>NUCLEOTIDE SEQUENCE</scope>
    <source>
        <strain evidence="9">CGMCC 1.15330</strain>
    </source>
</reference>
<reference evidence="9" key="2">
    <citation type="submission" date="2020-09" db="EMBL/GenBank/DDBJ databases">
        <authorList>
            <person name="Sun Q."/>
            <person name="Zhou Y."/>
        </authorList>
    </citation>
    <scope>NUCLEOTIDE SEQUENCE</scope>
    <source>
        <strain evidence="9">CGMCC 1.15330</strain>
    </source>
</reference>
<feature type="domain" description="CheB-type methylesterase" evidence="8">
    <location>
        <begin position="165"/>
        <end position="358"/>
    </location>
</feature>
<dbReference type="Proteomes" id="UP000623067">
    <property type="component" value="Unassembled WGS sequence"/>
</dbReference>
<evidence type="ECO:0000256" key="3">
    <source>
        <dbReference type="ARBA" id="ARBA00039140"/>
    </source>
</evidence>
<dbReference type="CDD" id="cd17541">
    <property type="entry name" value="REC_CheB-like"/>
    <property type="match status" value="1"/>
</dbReference>
<comment type="catalytic activity">
    <reaction evidence="4">
        <text>[protein]-L-glutamate 5-O-methyl ester + H2O = L-glutamyl-[protein] + methanol + H(+)</text>
        <dbReference type="Rhea" id="RHEA:23236"/>
        <dbReference type="Rhea" id="RHEA-COMP:10208"/>
        <dbReference type="Rhea" id="RHEA-COMP:10311"/>
        <dbReference type="ChEBI" id="CHEBI:15377"/>
        <dbReference type="ChEBI" id="CHEBI:15378"/>
        <dbReference type="ChEBI" id="CHEBI:17790"/>
        <dbReference type="ChEBI" id="CHEBI:29973"/>
        <dbReference type="ChEBI" id="CHEBI:82795"/>
        <dbReference type="EC" id="3.1.1.61"/>
    </reaction>
</comment>
<feature type="active site" evidence="5">
    <location>
        <position position="204"/>
    </location>
</feature>
<dbReference type="Gene3D" id="3.40.50.2300">
    <property type="match status" value="1"/>
</dbReference>
<protein>
    <recommendedName>
        <fullName evidence="3">protein-glutamate methylesterase</fullName>
        <ecNumber evidence="3">3.1.1.61</ecNumber>
    </recommendedName>
</protein>
<dbReference type="PROSITE" id="PS50122">
    <property type="entry name" value="CHEB"/>
    <property type="match status" value="1"/>
</dbReference>
<dbReference type="GO" id="GO:0000156">
    <property type="term" value="F:phosphorelay response regulator activity"/>
    <property type="evidence" value="ECO:0007669"/>
    <property type="project" value="InterPro"/>
</dbReference>
<feature type="active site" evidence="5">
    <location>
        <position position="177"/>
    </location>
</feature>
<dbReference type="GO" id="GO:0006935">
    <property type="term" value="P:chemotaxis"/>
    <property type="evidence" value="ECO:0007669"/>
    <property type="project" value="UniProtKB-UniRule"/>
</dbReference>
<dbReference type="SUPFAM" id="SSF52172">
    <property type="entry name" value="CheY-like"/>
    <property type="match status" value="1"/>
</dbReference>
<dbReference type="PROSITE" id="PS50110">
    <property type="entry name" value="RESPONSE_REGULATORY"/>
    <property type="match status" value="1"/>
</dbReference>
<evidence type="ECO:0000256" key="1">
    <source>
        <dbReference type="ARBA" id="ARBA00022500"/>
    </source>
</evidence>
<evidence type="ECO:0000259" key="7">
    <source>
        <dbReference type="PROSITE" id="PS50110"/>
    </source>
</evidence>
<dbReference type="GO" id="GO:0008984">
    <property type="term" value="F:protein-glutamate methylesterase activity"/>
    <property type="evidence" value="ECO:0007669"/>
    <property type="project" value="UniProtKB-EC"/>
</dbReference>
<evidence type="ECO:0000259" key="8">
    <source>
        <dbReference type="PROSITE" id="PS50122"/>
    </source>
</evidence>
<gene>
    <name evidence="9" type="primary">cheBII</name>
    <name evidence="9" type="ORF">GCM10011380_25330</name>
</gene>
<dbReference type="EMBL" id="BMIH01000003">
    <property type="protein sequence ID" value="GGB34827.1"/>
    <property type="molecule type" value="Genomic_DNA"/>
</dbReference>
<name>A0A916T7Q0_9SPHN</name>
<sequence>MATSPFLPDPGLPLPRVLIVDDSVVARTVIARVIETSGRFVVAGLAGSALAAMQFLTREQVDFILLDLAMPGMDGLSALPELIGLGGKARIVIVSSSTHDGAAETVRALALGAADTIAKPEAGAMTGRFAQALLARLSRLMDGRAPELPPIRRANLPAQAPVAADGTAFDMVAIGASTGGIHALGAMLQNLPAAFVRPILITQHLPPAFVPYFAAQLAAIAGRPCDVAEERMRLRPGRIVIAPGNAHARCVALPDGGAAIRLTDERVPSGCLPSVDPMLASAAMVYGPRVLAVILSGMGRDGAEGARLVREAGGSVVVQDQASSTVWGMPGAVVVAGLADAIMPPAAIGRLMISGRRA</sequence>
<dbReference type="PANTHER" id="PTHR42872:SF3">
    <property type="entry name" value="PROTEIN-GLUTAMATE METHYLESTERASE_PROTEIN-GLUTAMINE GLUTAMINASE 1"/>
    <property type="match status" value="1"/>
</dbReference>
<dbReference type="EC" id="3.1.1.61" evidence="3"/>
<dbReference type="InterPro" id="IPR011006">
    <property type="entry name" value="CheY-like_superfamily"/>
</dbReference>
<evidence type="ECO:0000256" key="5">
    <source>
        <dbReference type="PROSITE-ProRule" id="PRU00050"/>
    </source>
</evidence>
<dbReference type="Pfam" id="PF00072">
    <property type="entry name" value="Response_reg"/>
    <property type="match status" value="1"/>
</dbReference>
<dbReference type="CDD" id="cd16432">
    <property type="entry name" value="CheB_Rec"/>
    <property type="match status" value="1"/>
</dbReference>
<feature type="domain" description="Response regulatory" evidence="7">
    <location>
        <begin position="16"/>
        <end position="134"/>
    </location>
</feature>
<evidence type="ECO:0000256" key="4">
    <source>
        <dbReference type="ARBA" id="ARBA00048267"/>
    </source>
</evidence>
<keyword evidence="1 5" id="KW-0145">Chemotaxis</keyword>
<comment type="caution">
    <text evidence="9">The sequence shown here is derived from an EMBL/GenBank/DDBJ whole genome shotgun (WGS) entry which is preliminary data.</text>
</comment>
<dbReference type="AlphaFoldDB" id="A0A916T7Q0"/>
<dbReference type="Gene3D" id="3.40.50.180">
    <property type="entry name" value="Methylesterase CheB, C-terminal domain"/>
    <property type="match status" value="1"/>
</dbReference>
<feature type="modified residue" description="4-aspartylphosphate" evidence="6">
    <location>
        <position position="67"/>
    </location>
</feature>
<dbReference type="RefSeq" id="WP_188659135.1">
    <property type="nucleotide sequence ID" value="NZ_BMIH01000003.1"/>
</dbReference>